<feature type="compositionally biased region" description="Basic and acidic residues" evidence="2">
    <location>
        <begin position="863"/>
        <end position="872"/>
    </location>
</feature>
<evidence type="ECO:0000313" key="3">
    <source>
        <dbReference type="EMBL" id="ELU04496.1"/>
    </source>
</evidence>
<name>R7UEJ1_CAPTE</name>
<feature type="compositionally biased region" description="Acidic residues" evidence="2">
    <location>
        <begin position="438"/>
        <end position="450"/>
    </location>
</feature>
<feature type="compositionally biased region" description="Acidic residues" evidence="2">
    <location>
        <begin position="350"/>
        <end position="360"/>
    </location>
</feature>
<accession>R7UEJ1</accession>
<evidence type="ECO:0000256" key="1">
    <source>
        <dbReference type="SAM" id="Coils"/>
    </source>
</evidence>
<feature type="compositionally biased region" description="Acidic residues" evidence="2">
    <location>
        <begin position="567"/>
        <end position="578"/>
    </location>
</feature>
<feature type="compositionally biased region" description="Basic and acidic residues" evidence="2">
    <location>
        <begin position="375"/>
        <end position="401"/>
    </location>
</feature>
<feature type="compositionally biased region" description="Basic and acidic residues" evidence="2">
    <location>
        <begin position="420"/>
        <end position="431"/>
    </location>
</feature>
<reference evidence="4" key="3">
    <citation type="submission" date="2015-06" db="UniProtKB">
        <authorList>
            <consortium name="EnsemblMetazoa"/>
        </authorList>
    </citation>
    <scope>IDENTIFICATION</scope>
</reference>
<feature type="region of interest" description="Disordered" evidence="2">
    <location>
        <begin position="484"/>
        <end position="583"/>
    </location>
</feature>
<feature type="region of interest" description="Disordered" evidence="2">
    <location>
        <begin position="796"/>
        <end position="828"/>
    </location>
</feature>
<feature type="compositionally biased region" description="Polar residues" evidence="2">
    <location>
        <begin position="982"/>
        <end position="1012"/>
    </location>
</feature>
<dbReference type="Proteomes" id="UP000014760">
    <property type="component" value="Unassembled WGS sequence"/>
</dbReference>
<keyword evidence="5" id="KW-1185">Reference proteome</keyword>
<dbReference type="EMBL" id="AMQN01008124">
    <property type="status" value="NOT_ANNOTATED_CDS"/>
    <property type="molecule type" value="Genomic_DNA"/>
</dbReference>
<reference evidence="3 5" key="2">
    <citation type="journal article" date="2013" name="Nature">
        <title>Insights into bilaterian evolution from three spiralian genomes.</title>
        <authorList>
            <person name="Simakov O."/>
            <person name="Marletaz F."/>
            <person name="Cho S.J."/>
            <person name="Edsinger-Gonzales E."/>
            <person name="Havlak P."/>
            <person name="Hellsten U."/>
            <person name="Kuo D.H."/>
            <person name="Larsson T."/>
            <person name="Lv J."/>
            <person name="Arendt D."/>
            <person name="Savage R."/>
            <person name="Osoegawa K."/>
            <person name="de Jong P."/>
            <person name="Grimwood J."/>
            <person name="Chapman J.A."/>
            <person name="Shapiro H."/>
            <person name="Aerts A."/>
            <person name="Otillar R.P."/>
            <person name="Terry A.Y."/>
            <person name="Boore J.L."/>
            <person name="Grigoriev I.V."/>
            <person name="Lindberg D.R."/>
            <person name="Seaver E.C."/>
            <person name="Weisblat D.A."/>
            <person name="Putnam N.H."/>
            <person name="Rokhsar D.S."/>
        </authorList>
    </citation>
    <scope>NUCLEOTIDE SEQUENCE</scope>
    <source>
        <strain evidence="3 5">I ESC-2004</strain>
    </source>
</reference>
<feature type="compositionally biased region" description="Basic and acidic residues" evidence="2">
    <location>
        <begin position="811"/>
        <end position="823"/>
    </location>
</feature>
<organism evidence="3">
    <name type="scientific">Capitella teleta</name>
    <name type="common">Polychaete worm</name>
    <dbReference type="NCBI Taxonomy" id="283909"/>
    <lineage>
        <taxon>Eukaryota</taxon>
        <taxon>Metazoa</taxon>
        <taxon>Spiralia</taxon>
        <taxon>Lophotrochozoa</taxon>
        <taxon>Annelida</taxon>
        <taxon>Polychaeta</taxon>
        <taxon>Sedentaria</taxon>
        <taxon>Scolecida</taxon>
        <taxon>Capitellidae</taxon>
        <taxon>Capitella</taxon>
    </lineage>
</organism>
<proteinExistence type="predicted"/>
<dbReference type="OrthoDB" id="10692322at2759"/>
<dbReference type="OMA" id="QSDICEN"/>
<feature type="compositionally biased region" description="Basic and acidic residues" evidence="2">
    <location>
        <begin position="1034"/>
        <end position="1056"/>
    </location>
</feature>
<feature type="compositionally biased region" description="Polar residues" evidence="2">
    <location>
        <begin position="523"/>
        <end position="536"/>
    </location>
</feature>
<dbReference type="EnsemblMetazoa" id="CapteT221049">
    <property type="protein sequence ID" value="CapteP221049"/>
    <property type="gene ID" value="CapteG221049"/>
</dbReference>
<feature type="compositionally biased region" description="Basic and acidic residues" evidence="2">
    <location>
        <begin position="945"/>
        <end position="954"/>
    </location>
</feature>
<feature type="compositionally biased region" description="Polar residues" evidence="2">
    <location>
        <begin position="1061"/>
        <end position="1071"/>
    </location>
</feature>
<sequence>MADKYVVSFNSDTSDSEEEEDETTETESESNDVTEVSFSLPREQSPEPAVEPLAETTCADFTLDFSFAKDNAEDENTFTFDLGMTNKDDDEQPVTTSGEITEGANDLVDSSAASVQPQLLGDIKLAEQENNLDTAAATFDSEAMKDLDTTSDTLNGTTHTHQTSDDLITFDSLNDDKVQVECDNTEEISSKVMELTQDDVNINSLQDSAEGKEGILNDTNTSAEIEEHEPIVEGGALLTEPSSDQDCNPSADVGLNVDELTKPSKPSLDLDKEPRSPPNRIRILSDEALGSPTRKSTADDDDFEARISRAKAFIESTKRGDDVSSSAASERDESDQYILGTCAITTGDINADEVYTEEDTQAVRPRKKYSFEPPDLVRKSRSMDEPKKSLGEPKRSLDETTKRRRRTSGRDPYDPENTDELIKRIMAEARGESYVPPEPEEVEGDYDGDDLGYVGSFSDSSYQRTDDASTSLLERRIQAMKQRNAELAADNFDPRPSQARRRNSFTDQDRQLTLYQHDDDTASVASSVRRPQSARTSWRKHQQNGFDDDDDVFTDPAAGALVPYVPPEEEEESDPDEDPIYKTRRALRKRFALPDSAFQPQKSEDTDDIVKEKTAGIRSVIAKQEDILQDLRKASQSFDDVDDEIKQIREQFYESQERRAILQEEIEFDLENMKKREEEQAALAYARKYAPLPTVDYTKGYIPTHAPKALGWEQEAESDEEDPIAPYNKRCLALTYNGWAGGSQIGQMDLTRDCDLESTASMPAYRPYSAHGRQPRSMYDRNKARLMMEDHDSEINDAASSRMSVDDEELEQRRFQPNREQKKPGKFGINLSEVDHEMEELSAKINSWRAKMSSDALINGDEAAPKPNHDDAEPLTNGVDADSSDSGAYSNGSRQNENGHAVDHIEMNGVRNGYGVGTEGEEKTGYSWRRGRASSVAPETTSSSWRKDPSDWRSRLSASTQDSLKKYSSVDTDSYRPKYGSYSKTPSTDNHDYSSYTSQMRSNRYTSSTLSDYQPPIRNRTRARSCEPTGFRSKFLDKVREKKSTGEGTDKREKPFKSRFLKSSTAVSAEA</sequence>
<reference evidence="5" key="1">
    <citation type="submission" date="2012-12" db="EMBL/GenBank/DDBJ databases">
        <authorList>
            <person name="Hellsten U."/>
            <person name="Grimwood J."/>
            <person name="Chapman J.A."/>
            <person name="Shapiro H."/>
            <person name="Aerts A."/>
            <person name="Otillar R.P."/>
            <person name="Terry A.Y."/>
            <person name="Boore J.L."/>
            <person name="Simakov O."/>
            <person name="Marletaz F."/>
            <person name="Cho S.-J."/>
            <person name="Edsinger-Gonzales E."/>
            <person name="Havlak P."/>
            <person name="Kuo D.-H."/>
            <person name="Larsson T."/>
            <person name="Lv J."/>
            <person name="Arendt D."/>
            <person name="Savage R."/>
            <person name="Osoegawa K."/>
            <person name="de Jong P."/>
            <person name="Lindberg D.R."/>
            <person name="Seaver E.C."/>
            <person name="Weisblat D.A."/>
            <person name="Putnam N.H."/>
            <person name="Grigoriev I.V."/>
            <person name="Rokhsar D.S."/>
        </authorList>
    </citation>
    <scope>NUCLEOTIDE SEQUENCE</scope>
    <source>
        <strain evidence="5">I ESC-2004</strain>
    </source>
</reference>
<gene>
    <name evidence="3" type="ORF">CAPTEDRAFT_221049</name>
</gene>
<feature type="compositionally biased region" description="Polar residues" evidence="2">
    <location>
        <begin position="884"/>
        <end position="898"/>
    </location>
</feature>
<feature type="region of interest" description="Disordered" evidence="2">
    <location>
        <begin position="1"/>
        <end position="52"/>
    </location>
</feature>
<feature type="region of interest" description="Disordered" evidence="2">
    <location>
        <begin position="79"/>
        <end position="98"/>
    </location>
</feature>
<feature type="compositionally biased region" description="Polar residues" evidence="2">
    <location>
        <begin position="457"/>
        <end position="468"/>
    </location>
</feature>
<feature type="coiled-coil region" evidence="1">
    <location>
        <begin position="631"/>
        <end position="679"/>
    </location>
</feature>
<evidence type="ECO:0000256" key="2">
    <source>
        <dbReference type="SAM" id="MobiDB-lite"/>
    </source>
</evidence>
<keyword evidence="1" id="KW-0175">Coiled coil</keyword>
<dbReference type="HOGENOM" id="CLU_287619_0_0_1"/>
<evidence type="ECO:0000313" key="4">
    <source>
        <dbReference type="EnsemblMetazoa" id="CapteP221049"/>
    </source>
</evidence>
<feature type="compositionally biased region" description="Acidic residues" evidence="2">
    <location>
        <begin position="14"/>
        <end position="32"/>
    </location>
</feature>
<feature type="region of interest" description="Disordered" evidence="2">
    <location>
        <begin position="859"/>
        <end position="1071"/>
    </location>
</feature>
<feature type="region of interest" description="Disordered" evidence="2">
    <location>
        <begin position="202"/>
        <end position="468"/>
    </location>
</feature>
<dbReference type="AlphaFoldDB" id="R7UEJ1"/>
<dbReference type="EMBL" id="KB302241">
    <property type="protein sequence ID" value="ELU04496.1"/>
    <property type="molecule type" value="Genomic_DNA"/>
</dbReference>
<protein>
    <submittedName>
        <fullName evidence="3 4">Uncharacterized protein</fullName>
    </submittedName>
</protein>
<evidence type="ECO:0000313" key="5">
    <source>
        <dbReference type="Proteomes" id="UP000014760"/>
    </source>
</evidence>